<keyword evidence="6" id="KW-0378">Hydrolase</keyword>
<feature type="domain" description="ABC transporter" evidence="11">
    <location>
        <begin position="373"/>
        <end position="591"/>
    </location>
</feature>
<gene>
    <name evidence="13" type="ORF">SAMN02910451_01053</name>
</gene>
<dbReference type="SUPFAM" id="SSF90123">
    <property type="entry name" value="ABC transporter transmembrane region"/>
    <property type="match status" value="1"/>
</dbReference>
<evidence type="ECO:0000259" key="11">
    <source>
        <dbReference type="PROSITE" id="PS50893"/>
    </source>
</evidence>
<proteinExistence type="predicted"/>
<dbReference type="GO" id="GO:0016887">
    <property type="term" value="F:ATP hydrolysis activity"/>
    <property type="evidence" value="ECO:0007669"/>
    <property type="project" value="InterPro"/>
</dbReference>
<dbReference type="Proteomes" id="UP000183047">
    <property type="component" value="Unassembled WGS sequence"/>
</dbReference>
<evidence type="ECO:0000256" key="9">
    <source>
        <dbReference type="ARBA" id="ARBA00023136"/>
    </source>
</evidence>
<feature type="transmembrane region" description="Helical" evidence="10">
    <location>
        <begin position="185"/>
        <end position="204"/>
    </location>
</feature>
<dbReference type="FunFam" id="3.40.50.300:FF:000299">
    <property type="entry name" value="ABC transporter ATP-binding protein/permease"/>
    <property type="match status" value="1"/>
</dbReference>
<evidence type="ECO:0000256" key="10">
    <source>
        <dbReference type="SAM" id="Phobius"/>
    </source>
</evidence>
<evidence type="ECO:0000259" key="12">
    <source>
        <dbReference type="PROSITE" id="PS50929"/>
    </source>
</evidence>
<evidence type="ECO:0000256" key="4">
    <source>
        <dbReference type="ARBA" id="ARBA00022692"/>
    </source>
</evidence>
<dbReference type="SMART" id="SM00382">
    <property type="entry name" value="AAA"/>
    <property type="match status" value="1"/>
</dbReference>
<evidence type="ECO:0000256" key="3">
    <source>
        <dbReference type="ARBA" id="ARBA00022475"/>
    </source>
</evidence>
<keyword evidence="14" id="KW-1185">Reference proteome</keyword>
<dbReference type="Gene3D" id="1.20.1560.10">
    <property type="entry name" value="ABC transporter type 1, transmembrane domain"/>
    <property type="match status" value="1"/>
</dbReference>
<keyword evidence="3" id="KW-1003">Cell membrane</keyword>
<dbReference type="GO" id="GO:0008234">
    <property type="term" value="F:cysteine-type peptidase activity"/>
    <property type="evidence" value="ECO:0007669"/>
    <property type="project" value="UniProtKB-KW"/>
</dbReference>
<dbReference type="InterPro" id="IPR003439">
    <property type="entry name" value="ABC_transporter-like_ATP-bd"/>
</dbReference>
<dbReference type="PROSITE" id="PS00211">
    <property type="entry name" value="ABC_TRANSPORTER_1"/>
    <property type="match status" value="1"/>
</dbReference>
<sequence length="592" mass="66850">MRKIYKKLMLLLDARQKKQMVGIVFMMLIGGLLETFGIALIVPLMEAISKPEDLHKSRKFRVLCDLLNLDVYDLSSSDLIKLTAVIMFSIMVIIVIKNIFLFFMNKVQLRFVYTNQFATSRRMMINFMQRPYEYYLNADTSVIQRNITSDVNNMYGLILSSLQLISEIIVFVSLVIYLLMEDAKMTVSLASLLVAMLLIIKYKIKPIMSKAGQENQDYYSGLYKWIDESVTGIKEIKIANKENFFINGYADCGAGYVNAVQKYNLYNSTPRLLIESVAIVGMIGYMLISILYWHVDVKDLISPLTVLAAAAARLLPSANRINNYLTSIAYFEPFLMNVSDNLQQEINDSSISYNSDDYKKKLEVEKIPVNETILLKDITYKYPNSDKYVLEHADMEVPVGKSVGIVGTSGAGKTTIVDVMLGLLQTESGHIYADGTDVMSNYPGWLKNIGYIPQTIFMLDSTIRKNVAFGYADEDIDDEKVWQALKEASLDEYVRSLPEGLDTGIGERGIRLSGGQRQRIGIARALFEDPEVLVLDEATSALDNETEAAIMDSINKLHGRKTLVIIAHRLQTIEKCDMVYNIKDGKAVVDRK</sequence>
<evidence type="ECO:0000313" key="13">
    <source>
        <dbReference type="EMBL" id="SCY00183.1"/>
    </source>
</evidence>
<keyword evidence="2" id="KW-0813">Transport</keyword>
<keyword evidence="4 10" id="KW-0812">Transmembrane</keyword>
<keyword evidence="5" id="KW-0547">Nucleotide-binding</keyword>
<feature type="transmembrane region" description="Helical" evidence="10">
    <location>
        <begin position="21"/>
        <end position="45"/>
    </location>
</feature>
<evidence type="ECO:0000256" key="7">
    <source>
        <dbReference type="ARBA" id="ARBA00022840"/>
    </source>
</evidence>
<evidence type="ECO:0000256" key="6">
    <source>
        <dbReference type="ARBA" id="ARBA00022807"/>
    </source>
</evidence>
<dbReference type="STRING" id="185008.bhn_I2419"/>
<feature type="transmembrane region" description="Helical" evidence="10">
    <location>
        <begin position="79"/>
        <end position="103"/>
    </location>
</feature>
<dbReference type="OrthoDB" id="9770415at2"/>
<evidence type="ECO:0000256" key="1">
    <source>
        <dbReference type="ARBA" id="ARBA00004651"/>
    </source>
</evidence>
<dbReference type="SUPFAM" id="SSF52540">
    <property type="entry name" value="P-loop containing nucleoside triphosphate hydrolases"/>
    <property type="match status" value="1"/>
</dbReference>
<comment type="subcellular location">
    <subcellularLocation>
        <location evidence="1">Cell membrane</location>
        <topology evidence="1">Multi-pass membrane protein</topology>
    </subcellularLocation>
</comment>
<dbReference type="GO" id="GO:0005524">
    <property type="term" value="F:ATP binding"/>
    <property type="evidence" value="ECO:0007669"/>
    <property type="project" value="UniProtKB-KW"/>
</dbReference>
<dbReference type="PANTHER" id="PTHR24221">
    <property type="entry name" value="ATP-BINDING CASSETTE SUB-FAMILY B"/>
    <property type="match status" value="1"/>
</dbReference>
<dbReference type="RefSeq" id="WP_074461760.1">
    <property type="nucleotide sequence ID" value="NZ_FMUR01000006.1"/>
</dbReference>
<evidence type="ECO:0000256" key="5">
    <source>
        <dbReference type="ARBA" id="ARBA00022741"/>
    </source>
</evidence>
<evidence type="ECO:0000313" key="14">
    <source>
        <dbReference type="Proteomes" id="UP000183047"/>
    </source>
</evidence>
<keyword evidence="8 10" id="KW-1133">Transmembrane helix</keyword>
<dbReference type="Gene3D" id="3.40.50.300">
    <property type="entry name" value="P-loop containing nucleotide triphosphate hydrolases"/>
    <property type="match status" value="1"/>
</dbReference>
<dbReference type="InterPro" id="IPR039421">
    <property type="entry name" value="Type_1_exporter"/>
</dbReference>
<dbReference type="Pfam" id="PF00664">
    <property type="entry name" value="ABC_membrane"/>
    <property type="match status" value="1"/>
</dbReference>
<dbReference type="InterPro" id="IPR017871">
    <property type="entry name" value="ABC_transporter-like_CS"/>
</dbReference>
<keyword evidence="9 10" id="KW-0472">Membrane</keyword>
<dbReference type="GO" id="GO:0140359">
    <property type="term" value="F:ABC-type transporter activity"/>
    <property type="evidence" value="ECO:0007669"/>
    <property type="project" value="InterPro"/>
</dbReference>
<reference evidence="14" key="1">
    <citation type="submission" date="2016-10" db="EMBL/GenBank/DDBJ databases">
        <authorList>
            <person name="Varghese N."/>
            <person name="Submissions S."/>
        </authorList>
    </citation>
    <scope>NUCLEOTIDE SEQUENCE [LARGE SCALE GENOMIC DNA]</scope>
    <source>
        <strain evidence="14">XBD2006</strain>
    </source>
</reference>
<dbReference type="PANTHER" id="PTHR24221:SF632">
    <property type="entry name" value="ATP-DEPENDENT LIPID A-CORE FLIPPASE"/>
    <property type="match status" value="1"/>
</dbReference>
<protein>
    <submittedName>
        <fullName evidence="13">ABC-type multidrug transport system, ATPase and permease component</fullName>
    </submittedName>
</protein>
<dbReference type="InterPro" id="IPR003593">
    <property type="entry name" value="AAA+_ATPase"/>
</dbReference>
<feature type="transmembrane region" description="Helical" evidence="10">
    <location>
        <begin position="154"/>
        <end position="179"/>
    </location>
</feature>
<dbReference type="EMBL" id="FMUR01000006">
    <property type="protein sequence ID" value="SCY00183.1"/>
    <property type="molecule type" value="Genomic_DNA"/>
</dbReference>
<keyword evidence="7" id="KW-0067">ATP-binding</keyword>
<feature type="transmembrane region" description="Helical" evidence="10">
    <location>
        <begin position="272"/>
        <end position="294"/>
    </location>
</feature>
<evidence type="ECO:0000256" key="2">
    <source>
        <dbReference type="ARBA" id="ARBA00022448"/>
    </source>
</evidence>
<evidence type="ECO:0000256" key="8">
    <source>
        <dbReference type="ARBA" id="ARBA00022989"/>
    </source>
</evidence>
<organism evidence="13 14">
    <name type="scientific">Butyrivibrio hungatei</name>
    <dbReference type="NCBI Taxonomy" id="185008"/>
    <lineage>
        <taxon>Bacteria</taxon>
        <taxon>Bacillati</taxon>
        <taxon>Bacillota</taxon>
        <taxon>Clostridia</taxon>
        <taxon>Lachnospirales</taxon>
        <taxon>Lachnospiraceae</taxon>
        <taxon>Butyrivibrio</taxon>
    </lineage>
</organism>
<dbReference type="InterPro" id="IPR011527">
    <property type="entry name" value="ABC1_TM_dom"/>
</dbReference>
<dbReference type="GO" id="GO:0034040">
    <property type="term" value="F:ATPase-coupled lipid transmembrane transporter activity"/>
    <property type="evidence" value="ECO:0007669"/>
    <property type="project" value="TreeGrafter"/>
</dbReference>
<keyword evidence="6" id="KW-0788">Thiol protease</keyword>
<dbReference type="InterPro" id="IPR036640">
    <property type="entry name" value="ABC1_TM_sf"/>
</dbReference>
<accession>A0A1G5CCN3</accession>
<feature type="domain" description="ABC transmembrane type-1" evidence="12">
    <location>
        <begin position="21"/>
        <end position="284"/>
    </location>
</feature>
<dbReference type="PROSITE" id="PS50893">
    <property type="entry name" value="ABC_TRANSPORTER_2"/>
    <property type="match status" value="1"/>
</dbReference>
<keyword evidence="6" id="KW-0645">Protease</keyword>
<dbReference type="GO" id="GO:0005886">
    <property type="term" value="C:plasma membrane"/>
    <property type="evidence" value="ECO:0007669"/>
    <property type="project" value="UniProtKB-SubCell"/>
</dbReference>
<dbReference type="Pfam" id="PF00005">
    <property type="entry name" value="ABC_tran"/>
    <property type="match status" value="1"/>
</dbReference>
<dbReference type="PROSITE" id="PS50929">
    <property type="entry name" value="ABC_TM1F"/>
    <property type="match status" value="1"/>
</dbReference>
<name>A0A1G5CCN3_9FIRM</name>
<dbReference type="AlphaFoldDB" id="A0A1G5CCN3"/>
<dbReference type="InterPro" id="IPR027417">
    <property type="entry name" value="P-loop_NTPase"/>
</dbReference>